<name>A0A3M7G0A6_HORWE</name>
<comment type="caution">
    <text evidence="2">The sequence shown here is derived from an EMBL/GenBank/DDBJ whole genome shotgun (WGS) entry which is preliminary data.</text>
</comment>
<evidence type="ECO:0000313" key="3">
    <source>
        <dbReference type="Proteomes" id="UP000281468"/>
    </source>
</evidence>
<dbReference type="VEuPathDB" id="FungiDB:BTJ68_04071"/>
<reference evidence="2 3" key="1">
    <citation type="journal article" date="2018" name="BMC Genomics">
        <title>Genomic evidence for intraspecific hybridization in a clonal and extremely halotolerant yeast.</title>
        <authorList>
            <person name="Gostincar C."/>
            <person name="Stajich J.E."/>
            <person name="Zupancic J."/>
            <person name="Zalar P."/>
            <person name="Gunde-Cimerman N."/>
        </authorList>
    </citation>
    <scope>NUCLEOTIDE SEQUENCE [LARGE SCALE GENOMIC DNA]</scope>
    <source>
        <strain evidence="2 3">EXF-171</strain>
    </source>
</reference>
<organism evidence="2 3">
    <name type="scientific">Hortaea werneckii</name>
    <name type="common">Black yeast</name>
    <name type="synonym">Cladosporium werneckii</name>
    <dbReference type="NCBI Taxonomy" id="91943"/>
    <lineage>
        <taxon>Eukaryota</taxon>
        <taxon>Fungi</taxon>
        <taxon>Dikarya</taxon>
        <taxon>Ascomycota</taxon>
        <taxon>Pezizomycotina</taxon>
        <taxon>Dothideomycetes</taxon>
        <taxon>Dothideomycetidae</taxon>
        <taxon>Mycosphaerellales</taxon>
        <taxon>Teratosphaeriaceae</taxon>
        <taxon>Hortaea</taxon>
    </lineage>
</organism>
<dbReference type="PANTHER" id="PTHR23025:SF3">
    <property type="entry name" value="HORMONE-SENSITIVE LIPASE"/>
    <property type="match status" value="1"/>
</dbReference>
<dbReference type="GO" id="GO:0004806">
    <property type="term" value="F:triacylglycerol lipase activity"/>
    <property type="evidence" value="ECO:0007669"/>
    <property type="project" value="TreeGrafter"/>
</dbReference>
<dbReference type="EMBL" id="QWIQ01000321">
    <property type="protein sequence ID" value="RMY94124.1"/>
    <property type="molecule type" value="Genomic_DNA"/>
</dbReference>
<dbReference type="Gene3D" id="3.40.50.1820">
    <property type="entry name" value="alpha/beta hydrolase"/>
    <property type="match status" value="1"/>
</dbReference>
<dbReference type="GO" id="GO:0004771">
    <property type="term" value="F:sterol ester esterase activity"/>
    <property type="evidence" value="ECO:0007669"/>
    <property type="project" value="TreeGrafter"/>
</dbReference>
<dbReference type="InterPro" id="IPR029058">
    <property type="entry name" value="AB_hydrolase_fold"/>
</dbReference>
<evidence type="ECO:0000259" key="1">
    <source>
        <dbReference type="Pfam" id="PF07859"/>
    </source>
</evidence>
<protein>
    <recommendedName>
        <fullName evidence="1">Alpha/beta hydrolase fold-3 domain-containing protein</fullName>
    </recommendedName>
</protein>
<sequence>MTIRYVACQYLQSAFRSADMVLHFSLQAAEHNNTITLRPVQVYTFPNEPPPTSDQPRLDNFHGQLQCHRAAKRWAVHTILQLVYQKLKQFPSGKVFYVVIKSRLTPSNDISNIMPLISDLTLSTPEFQNHAISQQTHAFNANLIQIMENGPKWYDVGAQKYRQMRWNGETPLPKPVVLDSGRNILLPSRDPGRQIPCRVFSPQGDEAGEAKARGVFYHIHGGGWVLQSEAYQDPLLQYLADHCRLTVVSVGYRLAPEHPYPAGNEDCFDVGEYLVDFASRDFGGPLVVMGGDSAGAHLSAVTCFKLLETRPGFGFKGLVLNFGAFDLSGFLPQVRHFDLPLVLDGDIMAKYIDAYLPNTTQDQRRDMWISPFFANLTTMKLPSALFTCGTLDCLLDDSVMMCAKWQMANAEGILKVYPGGPHGFVFYPRQGGTEQTQKGLDDIVTYVNDRV</sequence>
<evidence type="ECO:0000313" key="2">
    <source>
        <dbReference type="EMBL" id="RMY94124.1"/>
    </source>
</evidence>
<dbReference type="GO" id="GO:0005829">
    <property type="term" value="C:cytosol"/>
    <property type="evidence" value="ECO:0007669"/>
    <property type="project" value="TreeGrafter"/>
</dbReference>
<dbReference type="AlphaFoldDB" id="A0A3M7G0A6"/>
<gene>
    <name evidence="2" type="ORF">D0862_09027</name>
</gene>
<accession>A0A3M7G0A6</accession>
<dbReference type="SUPFAM" id="SSF53474">
    <property type="entry name" value="alpha/beta-Hydrolases"/>
    <property type="match status" value="1"/>
</dbReference>
<proteinExistence type="predicted"/>
<dbReference type="InterPro" id="IPR013094">
    <property type="entry name" value="AB_hydrolase_3"/>
</dbReference>
<dbReference type="PANTHER" id="PTHR23025">
    <property type="entry name" value="TRIACYLGLYCEROL LIPASE"/>
    <property type="match status" value="1"/>
</dbReference>
<feature type="domain" description="Alpha/beta hydrolase fold-3" evidence="1">
    <location>
        <begin position="218"/>
        <end position="425"/>
    </location>
</feature>
<dbReference type="Proteomes" id="UP000281468">
    <property type="component" value="Unassembled WGS sequence"/>
</dbReference>
<dbReference type="Pfam" id="PF07859">
    <property type="entry name" value="Abhydrolase_3"/>
    <property type="match status" value="1"/>
</dbReference>
<dbReference type="GO" id="GO:0019433">
    <property type="term" value="P:triglyceride catabolic process"/>
    <property type="evidence" value="ECO:0007669"/>
    <property type="project" value="TreeGrafter"/>
</dbReference>